<reference evidence="1 2" key="1">
    <citation type="submission" date="2020-12" db="EMBL/GenBank/DDBJ databases">
        <title>Genomic characterization of four novel bacteriophages infecting Klebsiella pneumoniae.</title>
        <authorList>
            <person name="Estrada Bonilla B."/>
            <person name="Costa A.R."/>
            <person name="van Rossum T."/>
            <person name="Hagedoorn S."/>
            <person name="Wallinga H."/>
            <person name="Xiao M."/>
            <person name="Song W."/>
            <person name="Haas P.-J."/>
            <person name="Nobrega F.L."/>
            <person name="Brouns S.J.J."/>
        </authorList>
    </citation>
    <scope>NUCLEOTIDE SEQUENCE [LARGE SCALE GENOMIC DNA]</scope>
</reference>
<protein>
    <submittedName>
        <fullName evidence="1">Uncharacterized protein</fullName>
    </submittedName>
</protein>
<dbReference type="Proteomes" id="UP000596381">
    <property type="component" value="Segment"/>
</dbReference>
<evidence type="ECO:0000313" key="2">
    <source>
        <dbReference type="Proteomes" id="UP000596381"/>
    </source>
</evidence>
<keyword evidence="2" id="KW-1185">Reference proteome</keyword>
<evidence type="ECO:0000313" key="1">
    <source>
        <dbReference type="EMBL" id="QQV92075.1"/>
    </source>
</evidence>
<organism evidence="1 2">
    <name type="scientific">Klebsiella phage vB_KpM_FBKp24</name>
    <dbReference type="NCBI Taxonomy" id="2801834"/>
    <lineage>
        <taxon>Viruses</taxon>
        <taxon>Duplodnaviria</taxon>
        <taxon>Heunggongvirae</taxon>
        <taxon>Uroviricota</taxon>
        <taxon>Caudoviricetes</taxon>
        <taxon>Chimalliviridae</taxon>
        <taxon>Maaswegvirus</taxon>
        <taxon>Maaswegvirus Kp24</taxon>
    </lineage>
</organism>
<dbReference type="EMBL" id="MW394391">
    <property type="protein sequence ID" value="QQV92075.1"/>
    <property type="molecule type" value="Genomic_DNA"/>
</dbReference>
<gene>
    <name evidence="1" type="ORF">vBKpMFBKp24_371</name>
</gene>
<name>A0A7U0GBE1_9CAUD</name>
<sequence length="331" mass="37140">MVYKRENPRKEQMPLETLISANDYRTGNCDLCVTVEMTNNYRFGLAVQKSDGTDNELFSHGAAKLRDCLIIHLTVIYCTDTVNIDDPQNNYAEASFGLYDAVKGHCMVHFEEEKRRSRNHYRYRMVFVIDENDFNDLGSEVNIPGLGMKITRASFLDREESIHDIVEDDTGCKISKVSGIVVNAVDKERYVEGLYYALGGQVMKVNVSRASIEPDGVTAQSYGRIKGGNRLLASKSFFSFEDALSGNNPLGIKFHTSRESVLKELEEIQMALKQAKPEKEEDKEKKAKLASAWIKAGGEFIKSILPTMLRAGKWLLSFLAKKAAWGAAVVL</sequence>
<accession>A0A7U0GBE1</accession>
<proteinExistence type="predicted"/>